<organism evidence="2 3">
    <name type="scientific">Merdimonas faecis</name>
    <dbReference type="NCBI Taxonomy" id="1653435"/>
    <lineage>
        <taxon>Bacteria</taxon>
        <taxon>Bacillati</taxon>
        <taxon>Bacillota</taxon>
        <taxon>Clostridia</taxon>
        <taxon>Lachnospirales</taxon>
        <taxon>Lachnospiraceae</taxon>
        <taxon>Merdimonas</taxon>
    </lineage>
</organism>
<dbReference type="Proteomes" id="UP000813420">
    <property type="component" value="Unassembled WGS sequence"/>
</dbReference>
<dbReference type="EMBL" id="DYXE01000086">
    <property type="protein sequence ID" value="HJH50665.1"/>
    <property type="molecule type" value="Genomic_DNA"/>
</dbReference>
<dbReference type="Gene3D" id="1.20.120.330">
    <property type="entry name" value="Nucleotidyltransferases domain 2"/>
    <property type="match status" value="1"/>
</dbReference>
<reference evidence="2" key="2">
    <citation type="submission" date="2021-09" db="EMBL/GenBank/DDBJ databases">
        <authorList>
            <person name="Gilroy R."/>
        </authorList>
    </citation>
    <scope>NUCLEOTIDE SEQUENCE</scope>
    <source>
        <strain evidence="2">USAMLcec4-12693</strain>
    </source>
</reference>
<dbReference type="OrthoDB" id="1858205at2"/>
<name>A0A9D2VZK5_9FIRM</name>
<sequence>MAEELKTYYDFADNNYDFLMAAYKNGLVGNAMGAMAQETCEKYLKHLIDEYVILGDSADNAKKTEILRTHNLTKLSKYISSHLPEVNLDRPSLNLVNGLYFTTRYPGDESIMVEKDDLDEYIDAVKKCKNAVDEFIRSKKE</sequence>
<comment type="caution">
    <text evidence="2">The sequence shown here is derived from an EMBL/GenBank/DDBJ whole genome shotgun (WGS) entry which is preliminary data.</text>
</comment>
<evidence type="ECO:0000313" key="3">
    <source>
        <dbReference type="Proteomes" id="UP000813420"/>
    </source>
</evidence>
<feature type="domain" description="HEPN" evidence="1">
    <location>
        <begin position="62"/>
        <end position="132"/>
    </location>
</feature>
<protein>
    <submittedName>
        <fullName evidence="2">HEPN domain-containing protein</fullName>
    </submittedName>
</protein>
<dbReference type="AlphaFoldDB" id="A0A9D2VZK5"/>
<dbReference type="InterPro" id="IPR007842">
    <property type="entry name" value="HEPN_dom"/>
</dbReference>
<proteinExistence type="predicted"/>
<dbReference type="RefSeq" id="WP_070088974.1">
    <property type="nucleotide sequence ID" value="NZ_CABMJS010000018.1"/>
</dbReference>
<dbReference type="Pfam" id="PF05168">
    <property type="entry name" value="HEPN"/>
    <property type="match status" value="1"/>
</dbReference>
<evidence type="ECO:0000313" key="2">
    <source>
        <dbReference type="EMBL" id="HJH50665.1"/>
    </source>
</evidence>
<evidence type="ECO:0000259" key="1">
    <source>
        <dbReference type="Pfam" id="PF05168"/>
    </source>
</evidence>
<gene>
    <name evidence="2" type="ORF">K8V39_10420</name>
</gene>
<dbReference type="SUPFAM" id="SSF81593">
    <property type="entry name" value="Nucleotidyltransferase substrate binding subunit/domain"/>
    <property type="match status" value="1"/>
</dbReference>
<reference evidence="2" key="1">
    <citation type="journal article" date="2021" name="PeerJ">
        <title>Extensive microbial diversity within the chicken gut microbiome revealed by metagenomics and culture.</title>
        <authorList>
            <person name="Gilroy R."/>
            <person name="Ravi A."/>
            <person name="Getino M."/>
            <person name="Pursley I."/>
            <person name="Horton D.L."/>
            <person name="Alikhan N.F."/>
            <person name="Baker D."/>
            <person name="Gharbi K."/>
            <person name="Hall N."/>
            <person name="Watson M."/>
            <person name="Adriaenssens E.M."/>
            <person name="Foster-Nyarko E."/>
            <person name="Jarju S."/>
            <person name="Secka A."/>
            <person name="Antonio M."/>
            <person name="Oren A."/>
            <person name="Chaudhuri R.R."/>
            <person name="La Ragione R."/>
            <person name="Hildebrand F."/>
            <person name="Pallen M.J."/>
        </authorList>
    </citation>
    <scope>NUCLEOTIDE SEQUENCE</scope>
    <source>
        <strain evidence="2">USAMLcec4-12693</strain>
    </source>
</reference>
<accession>A0A9D2VZK5</accession>